<reference evidence="3 4" key="1">
    <citation type="submission" date="2023-01" db="EMBL/GenBank/DDBJ databases">
        <title>Novel species of the genus Vogesella isolated from rivers.</title>
        <authorList>
            <person name="Lu H."/>
        </authorList>
    </citation>
    <scope>NUCLEOTIDE SEQUENCE [LARGE SCALE GENOMIC DNA]</scope>
    <source>
        <strain evidence="3 4">DC21W</strain>
    </source>
</reference>
<dbReference type="Pfam" id="PF07876">
    <property type="entry name" value="Dabb"/>
    <property type="match status" value="1"/>
</dbReference>
<dbReference type="SUPFAM" id="SSF54909">
    <property type="entry name" value="Dimeric alpha+beta barrel"/>
    <property type="match status" value="1"/>
</dbReference>
<comment type="caution">
    <text evidence="3">The sequence shown here is derived from an EMBL/GenBank/DDBJ whole genome shotgun (WGS) entry which is preliminary data.</text>
</comment>
<keyword evidence="4" id="KW-1185">Reference proteome</keyword>
<evidence type="ECO:0000313" key="4">
    <source>
        <dbReference type="Proteomes" id="UP001219956"/>
    </source>
</evidence>
<dbReference type="RefSeq" id="WP_272750151.1">
    <property type="nucleotide sequence ID" value="NZ_JAQQLF010000001.1"/>
</dbReference>
<evidence type="ECO:0000313" key="3">
    <source>
        <dbReference type="EMBL" id="MDC7715655.1"/>
    </source>
</evidence>
<organism evidence="3 4">
    <name type="scientific">Vogesella aquatica</name>
    <dbReference type="NCBI Taxonomy" id="2984206"/>
    <lineage>
        <taxon>Bacteria</taxon>
        <taxon>Pseudomonadati</taxon>
        <taxon>Pseudomonadota</taxon>
        <taxon>Betaproteobacteria</taxon>
        <taxon>Neisseriales</taxon>
        <taxon>Chromobacteriaceae</taxon>
        <taxon>Vogesella</taxon>
    </lineage>
</organism>
<dbReference type="PANTHER" id="PTHR33178:SF10">
    <property type="entry name" value="STRESS-RESPONSE A_B BARREL DOMAIN-CONTAINING PROTEIN"/>
    <property type="match status" value="1"/>
</dbReference>
<proteinExistence type="predicted"/>
<dbReference type="Proteomes" id="UP001219956">
    <property type="component" value="Unassembled WGS sequence"/>
</dbReference>
<gene>
    <name evidence="3" type="ORF">PQU95_00285</name>
</gene>
<name>A0ABT5ITQ8_9NEIS</name>
<dbReference type="PANTHER" id="PTHR33178">
    <property type="match status" value="1"/>
</dbReference>
<comment type="subunit">
    <text evidence="1">Homodimer.</text>
</comment>
<dbReference type="SMART" id="SM00886">
    <property type="entry name" value="Dabb"/>
    <property type="match status" value="1"/>
</dbReference>
<dbReference type="InterPro" id="IPR011008">
    <property type="entry name" value="Dimeric_a/b-barrel"/>
</dbReference>
<dbReference type="Gene3D" id="3.30.70.100">
    <property type="match status" value="1"/>
</dbReference>
<protein>
    <submittedName>
        <fullName evidence="3">Dabb family protein</fullName>
    </submittedName>
</protein>
<sequence>MIEHIVLFRFAPHASHADTDAVLVAFAALPAAIAQVRDFRAGTDISPENLAQGYTHGWLLRFDDAAALRHYLEHPAHQAFVAQVQPLLAQALVFDFDSGQP</sequence>
<evidence type="ECO:0000259" key="2">
    <source>
        <dbReference type="PROSITE" id="PS51502"/>
    </source>
</evidence>
<dbReference type="InterPro" id="IPR013097">
    <property type="entry name" value="Dabb"/>
</dbReference>
<dbReference type="InterPro" id="IPR044662">
    <property type="entry name" value="HS1/DABB1-like"/>
</dbReference>
<accession>A0ABT5ITQ8</accession>
<dbReference type="EMBL" id="JAQQLF010000001">
    <property type="protein sequence ID" value="MDC7715655.1"/>
    <property type="molecule type" value="Genomic_DNA"/>
</dbReference>
<dbReference type="PROSITE" id="PS51502">
    <property type="entry name" value="S_R_A_B_BARREL"/>
    <property type="match status" value="1"/>
</dbReference>
<feature type="domain" description="Stress-response A/B barrel" evidence="2">
    <location>
        <begin position="2"/>
        <end position="96"/>
    </location>
</feature>
<evidence type="ECO:0000256" key="1">
    <source>
        <dbReference type="ARBA" id="ARBA00011738"/>
    </source>
</evidence>